<comment type="caution">
    <text evidence="10">The sequence shown here is derived from an EMBL/GenBank/DDBJ whole genome shotgun (WGS) entry which is preliminary data.</text>
</comment>
<reference evidence="10 11" key="1">
    <citation type="journal article" date="2019" name="Sci. Rep.">
        <title>Orb-weaving spider Araneus ventricosus genome elucidates the spidroin gene catalogue.</title>
        <authorList>
            <person name="Kono N."/>
            <person name="Nakamura H."/>
            <person name="Ohtoshi R."/>
            <person name="Moran D.A.P."/>
            <person name="Shinohara A."/>
            <person name="Yoshida Y."/>
            <person name="Fujiwara M."/>
            <person name="Mori M."/>
            <person name="Tomita M."/>
            <person name="Arakawa K."/>
        </authorList>
    </citation>
    <scope>NUCLEOTIDE SEQUENCE [LARGE SCALE GENOMIC DNA]</scope>
</reference>
<proteinExistence type="predicted"/>
<accession>A0A4Y2SW59</accession>
<comment type="catalytic activity">
    <reaction evidence="7">
        <text>L-threonyl-[protein] + ATP = O-phospho-L-threonyl-[protein] + ADP + H(+)</text>
        <dbReference type="Rhea" id="RHEA:46608"/>
        <dbReference type="Rhea" id="RHEA-COMP:11060"/>
        <dbReference type="Rhea" id="RHEA-COMP:11605"/>
        <dbReference type="ChEBI" id="CHEBI:15378"/>
        <dbReference type="ChEBI" id="CHEBI:30013"/>
        <dbReference type="ChEBI" id="CHEBI:30616"/>
        <dbReference type="ChEBI" id="CHEBI:61977"/>
        <dbReference type="ChEBI" id="CHEBI:456216"/>
        <dbReference type="EC" id="2.7.11.1"/>
    </reaction>
</comment>
<evidence type="ECO:0000256" key="2">
    <source>
        <dbReference type="ARBA" id="ARBA00022527"/>
    </source>
</evidence>
<feature type="domain" description="Serine/threonine-protein kinase haspin C-terminal" evidence="9">
    <location>
        <begin position="173"/>
        <end position="257"/>
    </location>
</feature>
<dbReference type="GO" id="GO:0005737">
    <property type="term" value="C:cytoplasm"/>
    <property type="evidence" value="ECO:0007669"/>
    <property type="project" value="TreeGrafter"/>
</dbReference>
<name>A0A4Y2SW59_ARAVE</name>
<dbReference type="InterPro" id="IPR011009">
    <property type="entry name" value="Kinase-like_dom_sf"/>
</dbReference>
<dbReference type="Gene3D" id="1.10.510.10">
    <property type="entry name" value="Transferase(Phosphotransferase) domain 1"/>
    <property type="match status" value="1"/>
</dbReference>
<keyword evidence="4" id="KW-0547">Nucleotide-binding</keyword>
<keyword evidence="2" id="KW-0723">Serine/threonine-protein kinase</keyword>
<evidence type="ECO:0000313" key="11">
    <source>
        <dbReference type="Proteomes" id="UP000499080"/>
    </source>
</evidence>
<keyword evidence="5" id="KW-0418">Kinase</keyword>
<dbReference type="OrthoDB" id="6412694at2759"/>
<dbReference type="GO" id="GO:0005524">
    <property type="term" value="F:ATP binding"/>
    <property type="evidence" value="ECO:0007669"/>
    <property type="project" value="UniProtKB-KW"/>
</dbReference>
<evidence type="ECO:0000256" key="1">
    <source>
        <dbReference type="ARBA" id="ARBA00012513"/>
    </source>
</evidence>
<dbReference type="PANTHER" id="PTHR24419:SF18">
    <property type="entry name" value="SERINE_THREONINE-PROTEIN KINASE HASPIN"/>
    <property type="match status" value="1"/>
</dbReference>
<evidence type="ECO:0000259" key="9">
    <source>
        <dbReference type="SMART" id="SM01331"/>
    </source>
</evidence>
<keyword evidence="3" id="KW-0808">Transferase</keyword>
<dbReference type="EMBL" id="BGPR01024398">
    <property type="protein sequence ID" value="GBN92467.1"/>
    <property type="molecule type" value="Genomic_DNA"/>
</dbReference>
<dbReference type="GO" id="GO:0000278">
    <property type="term" value="P:mitotic cell cycle"/>
    <property type="evidence" value="ECO:0007669"/>
    <property type="project" value="TreeGrafter"/>
</dbReference>
<evidence type="ECO:0000313" key="10">
    <source>
        <dbReference type="EMBL" id="GBN92467.1"/>
    </source>
</evidence>
<dbReference type="Pfam" id="PF12330">
    <property type="entry name" value="Haspin_kinase"/>
    <property type="match status" value="1"/>
</dbReference>
<keyword evidence="6" id="KW-0067">ATP-binding</keyword>
<dbReference type="PANTHER" id="PTHR24419">
    <property type="entry name" value="INTERLEUKIN-1 RECEPTOR-ASSOCIATED KINASE"/>
    <property type="match status" value="1"/>
</dbReference>
<dbReference type="GO" id="GO:0035556">
    <property type="term" value="P:intracellular signal transduction"/>
    <property type="evidence" value="ECO:0007669"/>
    <property type="project" value="TreeGrafter"/>
</dbReference>
<keyword evidence="11" id="KW-1185">Reference proteome</keyword>
<dbReference type="Proteomes" id="UP000499080">
    <property type="component" value="Unassembled WGS sequence"/>
</dbReference>
<protein>
    <recommendedName>
        <fullName evidence="1">non-specific serine/threonine protein kinase</fullName>
        <ecNumber evidence="1">2.7.11.1</ecNumber>
    </recommendedName>
</protein>
<gene>
    <name evidence="10" type="ORF">AVEN_5662_1</name>
</gene>
<organism evidence="10 11">
    <name type="scientific">Araneus ventricosus</name>
    <name type="common">Orbweaver spider</name>
    <name type="synonym">Epeira ventricosa</name>
    <dbReference type="NCBI Taxonomy" id="182803"/>
    <lineage>
        <taxon>Eukaryota</taxon>
        <taxon>Metazoa</taxon>
        <taxon>Ecdysozoa</taxon>
        <taxon>Arthropoda</taxon>
        <taxon>Chelicerata</taxon>
        <taxon>Arachnida</taxon>
        <taxon>Araneae</taxon>
        <taxon>Araneomorphae</taxon>
        <taxon>Entelegynae</taxon>
        <taxon>Araneoidea</taxon>
        <taxon>Araneidae</taxon>
        <taxon>Araneus</taxon>
    </lineage>
</organism>
<dbReference type="GO" id="GO:0005634">
    <property type="term" value="C:nucleus"/>
    <property type="evidence" value="ECO:0007669"/>
    <property type="project" value="TreeGrafter"/>
</dbReference>
<sequence>MPKDLTWQDAKNDVQDSDWICYREGNVSFQSITVAMRALGAPILHFRIEVSITIGNISEAIKDVQRVVRLPSCWQSTSPLQAVSLVLQTASALAVAECALGFEHRDLHLGNWLCRPTSQPRLDYSTEKWRWSVPTFNVQAFLIDFTMSRISVGGTAFAMDLSYFSDTGGDQNHPIFMNFNNVYRMMKDELGTDFSSYKPVTNLWWLAHIINNVHSTIRVHDSTSDDMDTIALYALERLRDRVLRYSSTMDFVISEVFGETDTQQTL</sequence>
<dbReference type="AlphaFoldDB" id="A0A4Y2SW59"/>
<dbReference type="EC" id="2.7.11.1" evidence="1"/>
<evidence type="ECO:0000256" key="8">
    <source>
        <dbReference type="ARBA" id="ARBA00048679"/>
    </source>
</evidence>
<evidence type="ECO:0000256" key="3">
    <source>
        <dbReference type="ARBA" id="ARBA00022679"/>
    </source>
</evidence>
<comment type="catalytic activity">
    <reaction evidence="8">
        <text>L-seryl-[protein] + ATP = O-phospho-L-seryl-[protein] + ADP + H(+)</text>
        <dbReference type="Rhea" id="RHEA:17989"/>
        <dbReference type="Rhea" id="RHEA-COMP:9863"/>
        <dbReference type="Rhea" id="RHEA-COMP:11604"/>
        <dbReference type="ChEBI" id="CHEBI:15378"/>
        <dbReference type="ChEBI" id="CHEBI:29999"/>
        <dbReference type="ChEBI" id="CHEBI:30616"/>
        <dbReference type="ChEBI" id="CHEBI:83421"/>
        <dbReference type="ChEBI" id="CHEBI:456216"/>
        <dbReference type="EC" id="2.7.11.1"/>
    </reaction>
</comment>
<evidence type="ECO:0000256" key="5">
    <source>
        <dbReference type="ARBA" id="ARBA00022777"/>
    </source>
</evidence>
<evidence type="ECO:0000256" key="7">
    <source>
        <dbReference type="ARBA" id="ARBA00047899"/>
    </source>
</evidence>
<dbReference type="SMART" id="SM01331">
    <property type="entry name" value="DUF3635"/>
    <property type="match status" value="1"/>
</dbReference>
<evidence type="ECO:0000256" key="4">
    <source>
        <dbReference type="ARBA" id="ARBA00022741"/>
    </source>
</evidence>
<dbReference type="InterPro" id="IPR024604">
    <property type="entry name" value="GSG2_C"/>
</dbReference>
<evidence type="ECO:0000256" key="6">
    <source>
        <dbReference type="ARBA" id="ARBA00022840"/>
    </source>
</evidence>
<dbReference type="GO" id="GO:0072354">
    <property type="term" value="F:histone H3T3 kinase activity"/>
    <property type="evidence" value="ECO:0007669"/>
    <property type="project" value="TreeGrafter"/>
</dbReference>
<dbReference type="SUPFAM" id="SSF56112">
    <property type="entry name" value="Protein kinase-like (PK-like)"/>
    <property type="match status" value="1"/>
</dbReference>